<sequence>MAPPQWPCRRRRGDLSASSSSACSPKATTAELLPLSSRCLPPSAAC</sequence>
<proteinExistence type="predicted"/>
<name>A0A0A9EXW8_ARUDO</name>
<evidence type="ECO:0000313" key="2">
    <source>
        <dbReference type="EMBL" id="JAE05585.1"/>
    </source>
</evidence>
<accession>A0A0A9EXW8</accession>
<feature type="region of interest" description="Disordered" evidence="1">
    <location>
        <begin position="1"/>
        <end position="22"/>
    </location>
</feature>
<dbReference type="AlphaFoldDB" id="A0A0A9EXW8"/>
<reference evidence="2" key="1">
    <citation type="submission" date="2014-09" db="EMBL/GenBank/DDBJ databases">
        <authorList>
            <person name="Magalhaes I.L.F."/>
            <person name="Oliveira U."/>
            <person name="Santos F.R."/>
            <person name="Vidigal T.H.D.A."/>
            <person name="Brescovit A.D."/>
            <person name="Santos A.J."/>
        </authorList>
    </citation>
    <scope>NUCLEOTIDE SEQUENCE</scope>
    <source>
        <tissue evidence="2">Shoot tissue taken approximately 20 cm above the soil surface</tissue>
    </source>
</reference>
<reference evidence="2" key="2">
    <citation type="journal article" date="2015" name="Data Brief">
        <title>Shoot transcriptome of the giant reed, Arundo donax.</title>
        <authorList>
            <person name="Barrero R.A."/>
            <person name="Guerrero F.D."/>
            <person name="Moolhuijzen P."/>
            <person name="Goolsby J.A."/>
            <person name="Tidwell J."/>
            <person name="Bellgard S.E."/>
            <person name="Bellgard M.I."/>
        </authorList>
    </citation>
    <scope>NUCLEOTIDE SEQUENCE</scope>
    <source>
        <tissue evidence="2">Shoot tissue taken approximately 20 cm above the soil surface</tissue>
    </source>
</reference>
<protein>
    <submittedName>
        <fullName evidence="2">Uncharacterized protein</fullName>
    </submittedName>
</protein>
<dbReference type="EMBL" id="GBRH01192311">
    <property type="protein sequence ID" value="JAE05585.1"/>
    <property type="molecule type" value="Transcribed_RNA"/>
</dbReference>
<organism evidence="2">
    <name type="scientific">Arundo donax</name>
    <name type="common">Giant reed</name>
    <name type="synonym">Donax arundinaceus</name>
    <dbReference type="NCBI Taxonomy" id="35708"/>
    <lineage>
        <taxon>Eukaryota</taxon>
        <taxon>Viridiplantae</taxon>
        <taxon>Streptophyta</taxon>
        <taxon>Embryophyta</taxon>
        <taxon>Tracheophyta</taxon>
        <taxon>Spermatophyta</taxon>
        <taxon>Magnoliopsida</taxon>
        <taxon>Liliopsida</taxon>
        <taxon>Poales</taxon>
        <taxon>Poaceae</taxon>
        <taxon>PACMAD clade</taxon>
        <taxon>Arundinoideae</taxon>
        <taxon>Arundineae</taxon>
        <taxon>Arundo</taxon>
    </lineage>
</organism>
<evidence type="ECO:0000256" key="1">
    <source>
        <dbReference type="SAM" id="MobiDB-lite"/>
    </source>
</evidence>